<evidence type="ECO:0000256" key="3">
    <source>
        <dbReference type="ARBA" id="ARBA00022729"/>
    </source>
</evidence>
<comment type="similarity">
    <text evidence="1">Belongs to the bacterial solute-binding protein 9 family.</text>
</comment>
<dbReference type="GO" id="GO:0007155">
    <property type="term" value="P:cell adhesion"/>
    <property type="evidence" value="ECO:0007669"/>
    <property type="project" value="InterPro"/>
</dbReference>
<name>F6D598_METPW</name>
<dbReference type="PANTHER" id="PTHR42953:SF3">
    <property type="entry name" value="HIGH-AFFINITY ZINC UPTAKE SYSTEM PROTEIN ZNUA"/>
    <property type="match status" value="1"/>
</dbReference>
<proteinExistence type="inferred from homology"/>
<organism evidence="5 6">
    <name type="scientific">Methanobacterium paludis (strain DSM 25820 / JCM 18151 / SWAN1)</name>
    <dbReference type="NCBI Taxonomy" id="868131"/>
    <lineage>
        <taxon>Archaea</taxon>
        <taxon>Methanobacteriati</taxon>
        <taxon>Methanobacteriota</taxon>
        <taxon>Methanomada group</taxon>
        <taxon>Methanobacteria</taxon>
        <taxon>Methanobacteriales</taxon>
        <taxon>Methanobacteriaceae</taxon>
        <taxon>Methanobacterium</taxon>
    </lineage>
</organism>
<dbReference type="SUPFAM" id="SSF53807">
    <property type="entry name" value="Helical backbone' metal receptor"/>
    <property type="match status" value="1"/>
</dbReference>
<dbReference type="EMBL" id="CP002772">
    <property type="protein sequence ID" value="AEG18206.1"/>
    <property type="molecule type" value="Genomic_DNA"/>
</dbReference>
<keyword evidence="4" id="KW-0472">Membrane</keyword>
<dbReference type="Pfam" id="PF01297">
    <property type="entry name" value="ZnuA"/>
    <property type="match status" value="1"/>
</dbReference>
<keyword evidence="4" id="KW-1133">Transmembrane helix</keyword>
<dbReference type="PRINTS" id="PR00691">
    <property type="entry name" value="ADHESINB"/>
</dbReference>
<feature type="transmembrane region" description="Helical" evidence="4">
    <location>
        <begin position="9"/>
        <end position="28"/>
    </location>
</feature>
<evidence type="ECO:0000313" key="6">
    <source>
        <dbReference type="Proteomes" id="UP000009231"/>
    </source>
</evidence>
<dbReference type="Proteomes" id="UP000009231">
    <property type="component" value="Chromosome"/>
</dbReference>
<dbReference type="InterPro" id="IPR006128">
    <property type="entry name" value="Lipoprotein_PsaA-like"/>
</dbReference>
<keyword evidence="2" id="KW-0813">Transport</keyword>
<keyword evidence="4" id="KW-0812">Transmembrane</keyword>
<keyword evidence="3" id="KW-0732">Signal</keyword>
<dbReference type="PRINTS" id="PR00690">
    <property type="entry name" value="ADHESNFAMILY"/>
</dbReference>
<dbReference type="eggNOG" id="arCOG01005">
    <property type="taxonomic scope" value="Archaea"/>
</dbReference>
<dbReference type="GO" id="GO:0030001">
    <property type="term" value="P:metal ion transport"/>
    <property type="evidence" value="ECO:0007669"/>
    <property type="project" value="InterPro"/>
</dbReference>
<dbReference type="InterPro" id="IPR006127">
    <property type="entry name" value="ZnuA-like"/>
</dbReference>
<evidence type="ECO:0000256" key="1">
    <source>
        <dbReference type="ARBA" id="ARBA00011028"/>
    </source>
</evidence>
<reference evidence="5 6" key="1">
    <citation type="journal article" date="2014" name="Int. J. Syst. Evol. Microbiol.">
        <title>Methanobacterium paludis sp. nov. and a novel strain of Methanobacterium lacus isolated from northern peatlands.</title>
        <authorList>
            <person name="Cadillo-Quiroz H."/>
            <person name="Brauer S.L."/>
            <person name="Goodson N."/>
            <person name="Yavitt J.B."/>
            <person name="Zinder S.H."/>
        </authorList>
    </citation>
    <scope>NUCLEOTIDE SEQUENCE [LARGE SCALE GENOMIC DNA]</scope>
    <source>
        <strain evidence="6">DSM 25820 / JCM 18151 / SWAN1</strain>
    </source>
</reference>
<dbReference type="Gene3D" id="3.40.50.1980">
    <property type="entry name" value="Nitrogenase molybdenum iron protein domain"/>
    <property type="match status" value="2"/>
</dbReference>
<gene>
    <name evidence="5" type="ordered locus">MSWAN_1189</name>
</gene>
<evidence type="ECO:0000313" key="5">
    <source>
        <dbReference type="EMBL" id="AEG18206.1"/>
    </source>
</evidence>
<dbReference type="GO" id="GO:0046872">
    <property type="term" value="F:metal ion binding"/>
    <property type="evidence" value="ECO:0007669"/>
    <property type="project" value="InterPro"/>
</dbReference>
<protein>
    <submittedName>
        <fullName evidence="5">ABC-type metal ion transporter, periplasmic subunit</fullName>
    </submittedName>
</protein>
<dbReference type="HOGENOM" id="CLU_016838_1_0_2"/>
<evidence type="ECO:0000256" key="2">
    <source>
        <dbReference type="ARBA" id="ARBA00022448"/>
    </source>
</evidence>
<dbReference type="KEGG" id="mew:MSWAN_1189"/>
<dbReference type="InterPro" id="IPR006129">
    <property type="entry name" value="AdhesinB"/>
</dbReference>
<keyword evidence="6" id="KW-1185">Reference proteome</keyword>
<dbReference type="STRING" id="868131.MSWAN_1189"/>
<accession>F6D598</accession>
<dbReference type="OrthoDB" id="50488at2157"/>
<dbReference type="InterPro" id="IPR050492">
    <property type="entry name" value="Bact_metal-bind_prot9"/>
</dbReference>
<dbReference type="PANTHER" id="PTHR42953">
    <property type="entry name" value="HIGH-AFFINITY ZINC UPTAKE SYSTEM PROTEIN ZNUA-RELATED"/>
    <property type="match status" value="1"/>
</dbReference>
<evidence type="ECO:0000256" key="4">
    <source>
        <dbReference type="SAM" id="Phobius"/>
    </source>
</evidence>
<dbReference type="AlphaFoldDB" id="F6D598"/>
<sequence length="296" mass="32857">MVDKLKKTRLIIVILVLIFIVSILTYFANQQSNTTNNSGKIGVAVSVGPEVEFVNAVGGDKVNVTLMVPSGADPHTYEPLPNQLRELSNDKMYVEVGTPLEFETNYMERLESINPNMLIVNASEGIDLIPNTAENESGSDPHVWVSPKNAKIMVENIYQGLVQIDPANKEYYTKNRDQYLQQLDELDENITESLKGKENSTIIVYHPAWGYFCRDYNLKEIAIEAGGKEPTSQGIANLIDVAKNGNIKVIFVEPQYDPKSADVVASEIGGQVLPVDDLAENYVENMKKVAETFSKV</sequence>